<dbReference type="NCBIfam" id="TIGR02913">
    <property type="entry name" value="HAF_rpt"/>
    <property type="match status" value="1"/>
</dbReference>
<dbReference type="EMBL" id="AP024355">
    <property type="protein sequence ID" value="BCR06957.1"/>
    <property type="molecule type" value="Genomic_DNA"/>
</dbReference>
<evidence type="ECO:0000313" key="2">
    <source>
        <dbReference type="EMBL" id="BCR06957.1"/>
    </source>
</evidence>
<sequence length="474" mass="49266">MAICMMAALALGGCGSGGGGSDSPVLGGTTGGGTTDGGTDGGTADNTGGGTVTGVGTLGALTDIGDLLGAGGDAWYDTETIDINILGQIIGSSMSVPIFWDPASPDSMTIIPGHPSAYDDYFGLKTTPSNNTFEVTNPLQITDSGLVIGNSFTKTGESESRAYIWDSTSDTFIDLTPPNYTDNDNKRIIKEYSNVVDINTHGEVLLTADNEDGRWAYYWDGVTFETISDLQDESGATLPAFDVPRLLRVPSILGATSSTAVALNDNGQGVVNSGDTAAFFDLNNGGRASLNSLGGASTQAVDINNSGHVIGNSGNEGFFWRGGVMYPISNPTGDTVVVVDINNNDQVVGNSGGKAFIWHLDLNKNGVFQEIGTLGGSTSTVAAINDQGLVIGTSETSNTYSEGNISRVVEHGFLWRNGAIYDLGAHSPPNYSYPFHPDLFFSRGTAINENGVVAGDSFSINAHARGFTLTPVFP</sequence>
<name>A0ABM8I298_9BACT</name>
<evidence type="ECO:0008006" key="4">
    <source>
        <dbReference type="Google" id="ProtNLM"/>
    </source>
</evidence>
<dbReference type="InterPro" id="IPR014262">
    <property type="entry name" value="HAF_rpt"/>
</dbReference>
<feature type="region of interest" description="Disordered" evidence="1">
    <location>
        <begin position="25"/>
        <end position="48"/>
    </location>
</feature>
<organism evidence="2 3">
    <name type="scientific">Desulfuromonas versatilis</name>
    <dbReference type="NCBI Taxonomy" id="2802975"/>
    <lineage>
        <taxon>Bacteria</taxon>
        <taxon>Pseudomonadati</taxon>
        <taxon>Thermodesulfobacteriota</taxon>
        <taxon>Desulfuromonadia</taxon>
        <taxon>Desulfuromonadales</taxon>
        <taxon>Desulfuromonadaceae</taxon>
        <taxon>Desulfuromonas</taxon>
    </lineage>
</organism>
<feature type="compositionally biased region" description="Gly residues" evidence="1">
    <location>
        <begin position="28"/>
        <end position="48"/>
    </location>
</feature>
<protein>
    <recommendedName>
        <fullName evidence="4">DUF3466 family protein</fullName>
    </recommendedName>
</protein>
<accession>A0ABM8I298</accession>
<dbReference type="Proteomes" id="UP001319827">
    <property type="component" value="Chromosome"/>
</dbReference>
<reference evidence="2 3" key="1">
    <citation type="journal article" date="2016" name="C (Basel)">
        <title>Selective Growth of and Electricity Production by Marine Exoelectrogenic Bacteria in Self-Aggregated Hydrogel of Microbially Reduced Graphene Oxide.</title>
        <authorList>
            <person name="Yoshida N."/>
            <person name="Goto Y."/>
            <person name="Miyata Y."/>
        </authorList>
    </citation>
    <scope>NUCLEOTIDE SEQUENCE [LARGE SCALE GENOMIC DNA]</scope>
    <source>
        <strain evidence="2 3">NIT-T3</strain>
    </source>
</reference>
<evidence type="ECO:0000256" key="1">
    <source>
        <dbReference type="SAM" id="MobiDB-lite"/>
    </source>
</evidence>
<evidence type="ECO:0000313" key="3">
    <source>
        <dbReference type="Proteomes" id="UP001319827"/>
    </source>
</evidence>
<gene>
    <name evidence="2" type="ORF">DESUT3_40260</name>
</gene>
<keyword evidence="3" id="KW-1185">Reference proteome</keyword>
<proteinExistence type="predicted"/>
<reference evidence="2 3" key="2">
    <citation type="journal article" date="2021" name="Int. J. Syst. Evol. Microbiol.">
        <title>Isolation and Polyphasic Characterization of Desulfuromonas versatilis sp. Nov., an Electrogenic Bacteria Capable of Versatile Metabolism Isolated from a Graphene Oxide-Reducing Enrichment Culture.</title>
        <authorList>
            <person name="Xie L."/>
            <person name="Yoshida N."/>
            <person name="Ishii S."/>
            <person name="Meng L."/>
        </authorList>
    </citation>
    <scope>NUCLEOTIDE SEQUENCE [LARGE SCALE GENOMIC DNA]</scope>
    <source>
        <strain evidence="2 3">NIT-T3</strain>
    </source>
</reference>